<dbReference type="SFLD" id="SFLDG01141">
    <property type="entry name" value="C2.B.1:_Sucrose_Phosphatase_Li"/>
    <property type="match status" value="1"/>
</dbReference>
<sequence length="260" mass="28189">MNVATAPHPPLSARRFVLATDLDGTFLGGTVAERRRLYDWIEANRASVGLIFVTGRDPDFIMEMCAERGLPWPEYVVGDVGTSIAEVHPGEAIRPIPALEEDISRRWGDSGARVRAALDGHPGLTLQPTEFRYRVSFDMEAETYDPSAEAKVEAMGLDWLISAERYFDVLPKGVSKGPSLRRLVAHLAIPEGRVLAAGDTLNDLSMLECGLNAVAVGNSEPALVERVRDLDHMHIARAHGAAGIMEAIAAFDLHTVPTGA</sequence>
<dbReference type="Pfam" id="PF05116">
    <property type="entry name" value="S6PP"/>
    <property type="match status" value="1"/>
</dbReference>
<accession>A0A0D6B7P2</accession>
<dbReference type="PANTHER" id="PTHR46521">
    <property type="entry name" value="SUCROSE-PHOSPHATASE 2-RELATED"/>
    <property type="match status" value="1"/>
</dbReference>
<dbReference type="SUPFAM" id="SSF56784">
    <property type="entry name" value="HAD-like"/>
    <property type="match status" value="1"/>
</dbReference>
<dbReference type="NCBIfam" id="TIGR01484">
    <property type="entry name" value="HAD-SF-IIB"/>
    <property type="match status" value="1"/>
</dbReference>
<evidence type="ECO:0000259" key="2">
    <source>
        <dbReference type="Pfam" id="PF05116"/>
    </source>
</evidence>
<dbReference type="InterPro" id="IPR023214">
    <property type="entry name" value="HAD_sf"/>
</dbReference>
<dbReference type="PANTHER" id="PTHR46521:SF4">
    <property type="entry name" value="SUCROSE-PHOSPHATASE 2-RELATED"/>
    <property type="match status" value="1"/>
</dbReference>
<gene>
    <name evidence="3" type="ORF">NHU_03612</name>
</gene>
<dbReference type="InterPro" id="IPR006379">
    <property type="entry name" value="HAD-SF_hydro_IIB"/>
</dbReference>
<dbReference type="GO" id="GO:0016791">
    <property type="term" value="F:phosphatase activity"/>
    <property type="evidence" value="ECO:0007669"/>
    <property type="project" value="UniProtKB-ARBA"/>
</dbReference>
<dbReference type="InterPro" id="IPR006380">
    <property type="entry name" value="SPP-like_dom"/>
</dbReference>
<evidence type="ECO:0000313" key="3">
    <source>
        <dbReference type="EMBL" id="BAQ70744.1"/>
    </source>
</evidence>
<dbReference type="KEGG" id="rsu:NHU_03612"/>
<proteinExistence type="predicted"/>
<dbReference type="InterPro" id="IPR036412">
    <property type="entry name" value="HAD-like_sf"/>
</dbReference>
<evidence type="ECO:0000256" key="1">
    <source>
        <dbReference type="ARBA" id="ARBA00022801"/>
    </source>
</evidence>
<reference evidence="3 4" key="1">
    <citation type="submission" date="2015-02" db="EMBL/GenBank/DDBJ databases">
        <title>Genome sequene of Rhodovulum sulfidophilum DSM 2351.</title>
        <authorList>
            <person name="Nagao N."/>
        </authorList>
    </citation>
    <scope>NUCLEOTIDE SEQUENCE [LARGE SCALE GENOMIC DNA]</scope>
    <source>
        <strain evidence="3 4">DSM 2351</strain>
    </source>
</reference>
<dbReference type="Gene3D" id="3.40.50.1000">
    <property type="entry name" value="HAD superfamily/HAD-like"/>
    <property type="match status" value="1"/>
</dbReference>
<dbReference type="AlphaFoldDB" id="A0A0D6B7P2"/>
<dbReference type="Proteomes" id="UP000064912">
    <property type="component" value="Chromosome"/>
</dbReference>
<dbReference type="eggNOG" id="COG0561">
    <property type="taxonomic scope" value="Bacteria"/>
</dbReference>
<dbReference type="PATRIC" id="fig|35806.4.peg.3710"/>
<dbReference type="EMBL" id="AP014800">
    <property type="protein sequence ID" value="BAQ70744.1"/>
    <property type="molecule type" value="Genomic_DNA"/>
</dbReference>
<dbReference type="SFLD" id="SFLDS00003">
    <property type="entry name" value="Haloacid_Dehalogenase"/>
    <property type="match status" value="1"/>
</dbReference>
<feature type="domain" description="Sucrose phosphatase-like" evidence="2">
    <location>
        <begin position="15"/>
        <end position="251"/>
    </location>
</feature>
<keyword evidence="1 3" id="KW-0378">Hydrolase</keyword>
<evidence type="ECO:0000313" key="4">
    <source>
        <dbReference type="Proteomes" id="UP000064912"/>
    </source>
</evidence>
<name>A0A0D6B7P2_RHOSU</name>
<organism evidence="3 4">
    <name type="scientific">Rhodovulum sulfidophilum</name>
    <name type="common">Rhodobacter sulfidophilus</name>
    <dbReference type="NCBI Taxonomy" id="35806"/>
    <lineage>
        <taxon>Bacteria</taxon>
        <taxon>Pseudomonadati</taxon>
        <taxon>Pseudomonadota</taxon>
        <taxon>Alphaproteobacteria</taxon>
        <taxon>Rhodobacterales</taxon>
        <taxon>Paracoccaceae</taxon>
        <taxon>Rhodovulum</taxon>
    </lineage>
</organism>
<dbReference type="Gene3D" id="3.90.1070.10">
    <property type="match status" value="1"/>
</dbReference>
<dbReference type="SFLD" id="SFLDG01140">
    <property type="entry name" value="C2.B:_Phosphomannomutase_and_P"/>
    <property type="match status" value="1"/>
</dbReference>
<protein>
    <submittedName>
        <fullName evidence="3">Sucrose-6F-phosphate phosphohydrolase</fullName>
    </submittedName>
</protein>
<dbReference type="InterPro" id="IPR051518">
    <property type="entry name" value="Sucrose_Phosphatase"/>
</dbReference>